<organism evidence="1 2">
    <name type="scientific">Furfurilactobacillus curtus</name>
    <dbReference type="NCBI Taxonomy" id="1746200"/>
    <lineage>
        <taxon>Bacteria</taxon>
        <taxon>Bacillati</taxon>
        <taxon>Bacillota</taxon>
        <taxon>Bacilli</taxon>
        <taxon>Lactobacillales</taxon>
        <taxon>Lactobacillaceae</taxon>
        <taxon>Furfurilactobacillus</taxon>
    </lineage>
</organism>
<reference evidence="1 2" key="1">
    <citation type="submission" date="2022-03" db="EMBL/GenBank/DDBJ databases">
        <title>Draft genome sequence of Furfurilactobacillus curtus JCM 31185.</title>
        <authorList>
            <person name="Suzuki S."/>
            <person name="Endo A."/>
            <person name="Kajikawa A."/>
        </authorList>
    </citation>
    <scope>NUCLEOTIDE SEQUENCE [LARGE SCALE GENOMIC DNA]</scope>
    <source>
        <strain evidence="1 2">JCM 31185</strain>
    </source>
</reference>
<gene>
    <name evidence="1" type="ORF">JCM31185_04150</name>
</gene>
<keyword evidence="2" id="KW-1185">Reference proteome</keyword>
<evidence type="ECO:0000313" key="1">
    <source>
        <dbReference type="EMBL" id="GKT05126.1"/>
    </source>
</evidence>
<accession>A0ABQ5JPV0</accession>
<name>A0ABQ5JPV0_9LACO</name>
<protein>
    <submittedName>
        <fullName evidence="1">Uncharacterized protein</fullName>
    </submittedName>
</protein>
<evidence type="ECO:0000313" key="2">
    <source>
        <dbReference type="Proteomes" id="UP001628078"/>
    </source>
</evidence>
<proteinExistence type="predicted"/>
<dbReference type="EMBL" id="BQXO01000001">
    <property type="protein sequence ID" value="GKT05126.1"/>
    <property type="molecule type" value="Genomic_DNA"/>
</dbReference>
<comment type="caution">
    <text evidence="1">The sequence shown here is derived from an EMBL/GenBank/DDBJ whole genome shotgun (WGS) entry which is preliminary data.</text>
</comment>
<sequence length="77" mass="8644">MGLAQLMATRLMGTSKKLTPTPRSKLDYKRVKDAAASLTLCALKKMVWYTYAHDTMKQIGMGVRLCLKEETRTMCSA</sequence>
<dbReference type="Proteomes" id="UP001628078">
    <property type="component" value="Unassembled WGS sequence"/>
</dbReference>